<dbReference type="AlphaFoldDB" id="A0A0B1SFX1"/>
<sequence length="57" mass="6368">MRNYSFIIVITAAESRSIVTLACDRCEVCACSIAGDLQSLELRSFLFFVDLCSAHFM</sequence>
<dbReference type="EMBL" id="KN571590">
    <property type="protein sequence ID" value="KHJ83829.1"/>
    <property type="molecule type" value="Genomic_DNA"/>
</dbReference>
<keyword evidence="2" id="KW-1185">Reference proteome</keyword>
<proteinExistence type="predicted"/>
<gene>
    <name evidence="1" type="ORF">OESDEN_16467</name>
</gene>
<protein>
    <submittedName>
        <fullName evidence="1">Uncharacterized protein</fullName>
    </submittedName>
</protein>
<dbReference type="OrthoDB" id="10448408at2759"/>
<reference evidence="1 2" key="1">
    <citation type="submission" date="2014-03" db="EMBL/GenBank/DDBJ databases">
        <title>Draft genome of the hookworm Oesophagostomum dentatum.</title>
        <authorList>
            <person name="Mitreva M."/>
        </authorList>
    </citation>
    <scope>NUCLEOTIDE SEQUENCE [LARGE SCALE GENOMIC DNA]</scope>
    <source>
        <strain evidence="1 2">OD-Hann</strain>
    </source>
</reference>
<evidence type="ECO:0000313" key="2">
    <source>
        <dbReference type="Proteomes" id="UP000053660"/>
    </source>
</evidence>
<name>A0A0B1SFX1_OESDE</name>
<accession>A0A0B1SFX1</accession>
<organism evidence="1 2">
    <name type="scientific">Oesophagostomum dentatum</name>
    <name type="common">Nodular worm</name>
    <dbReference type="NCBI Taxonomy" id="61180"/>
    <lineage>
        <taxon>Eukaryota</taxon>
        <taxon>Metazoa</taxon>
        <taxon>Ecdysozoa</taxon>
        <taxon>Nematoda</taxon>
        <taxon>Chromadorea</taxon>
        <taxon>Rhabditida</taxon>
        <taxon>Rhabditina</taxon>
        <taxon>Rhabditomorpha</taxon>
        <taxon>Strongyloidea</taxon>
        <taxon>Strongylidae</taxon>
        <taxon>Oesophagostomum</taxon>
    </lineage>
</organism>
<evidence type="ECO:0000313" key="1">
    <source>
        <dbReference type="EMBL" id="KHJ83829.1"/>
    </source>
</evidence>
<dbReference type="Proteomes" id="UP000053660">
    <property type="component" value="Unassembled WGS sequence"/>
</dbReference>
<feature type="non-terminal residue" evidence="1">
    <location>
        <position position="57"/>
    </location>
</feature>